<evidence type="ECO:0008006" key="4">
    <source>
        <dbReference type="Google" id="ProtNLM"/>
    </source>
</evidence>
<evidence type="ECO:0000313" key="2">
    <source>
        <dbReference type="EMBL" id="SFC69473.1"/>
    </source>
</evidence>
<keyword evidence="3" id="KW-1185">Reference proteome</keyword>
<dbReference type="AlphaFoldDB" id="A0A1I1LGG9"/>
<dbReference type="Gene3D" id="2.60.120.560">
    <property type="entry name" value="Exo-inulinase, domain 1"/>
    <property type="match status" value="1"/>
</dbReference>
<dbReference type="Proteomes" id="UP000199438">
    <property type="component" value="Unassembled WGS sequence"/>
</dbReference>
<feature type="signal peptide" evidence="1">
    <location>
        <begin position="1"/>
        <end position="21"/>
    </location>
</feature>
<feature type="chain" id="PRO_5011600495" description="Concanavalin A-like lectin/glucanases superfamily protein" evidence="1">
    <location>
        <begin position="22"/>
        <end position="271"/>
    </location>
</feature>
<accession>A0A1I1LGG9</accession>
<dbReference type="OrthoDB" id="9800869at2"/>
<keyword evidence="1" id="KW-0732">Signal</keyword>
<dbReference type="EMBL" id="FOKV01000007">
    <property type="protein sequence ID" value="SFC69473.1"/>
    <property type="molecule type" value="Genomic_DNA"/>
</dbReference>
<dbReference type="RefSeq" id="WP_092543851.1">
    <property type="nucleotide sequence ID" value="NZ_FOKV01000007.1"/>
</dbReference>
<sequence length="271" mass="30756">MKTKLYIFVLGFFMISSGLQAQLFNKIKGKIEDKAAEVVEEGLNAGKKNKNTKSRSGRIQLGEVMDFNPADSIIYATNFSRTKVGSMPQDWKTTGSGSVIPVSQIGGNWLKMSERTSYKLNKSLYYPEDFTVEFDLLVAADKVDDLSSLYFGFTKDNSLSRWISSNNIWYTELQYMNNNDVVVSSPSADIYQALNYDLETYANQVMHIAIEVHQDKVKIFLDGNKIADTKLFNREKAKHFFISSPLRQNHNSTTLISNFKISVYKDLLGKL</sequence>
<name>A0A1I1LGG9_9FLAO</name>
<proteinExistence type="predicted"/>
<organism evidence="2 3">
    <name type="scientific">Zunongwangia mangrovi</name>
    <dbReference type="NCBI Taxonomy" id="1334022"/>
    <lineage>
        <taxon>Bacteria</taxon>
        <taxon>Pseudomonadati</taxon>
        <taxon>Bacteroidota</taxon>
        <taxon>Flavobacteriia</taxon>
        <taxon>Flavobacteriales</taxon>
        <taxon>Flavobacteriaceae</taxon>
        <taxon>Zunongwangia</taxon>
    </lineage>
</organism>
<gene>
    <name evidence="2" type="ORF">SAMN04487907_107107</name>
</gene>
<reference evidence="3" key="1">
    <citation type="submission" date="2016-10" db="EMBL/GenBank/DDBJ databases">
        <authorList>
            <person name="Varghese N."/>
            <person name="Submissions S."/>
        </authorList>
    </citation>
    <scope>NUCLEOTIDE SEQUENCE [LARGE SCALE GENOMIC DNA]</scope>
    <source>
        <strain evidence="3">DSM 24499</strain>
    </source>
</reference>
<protein>
    <recommendedName>
        <fullName evidence="4">Concanavalin A-like lectin/glucanases superfamily protein</fullName>
    </recommendedName>
</protein>
<evidence type="ECO:0000256" key="1">
    <source>
        <dbReference type="SAM" id="SignalP"/>
    </source>
</evidence>
<dbReference type="STRING" id="1334022.SAMN04487907_107107"/>
<evidence type="ECO:0000313" key="3">
    <source>
        <dbReference type="Proteomes" id="UP000199438"/>
    </source>
</evidence>